<comment type="catalytic activity">
    <reaction evidence="5">
        <text>(6S)-5-formyl-5,6,7,8-tetrahydrofolate + ATP = (6R)-5,10-methenyltetrahydrofolate + ADP + phosphate</text>
        <dbReference type="Rhea" id="RHEA:10488"/>
        <dbReference type="ChEBI" id="CHEBI:30616"/>
        <dbReference type="ChEBI" id="CHEBI:43474"/>
        <dbReference type="ChEBI" id="CHEBI:57455"/>
        <dbReference type="ChEBI" id="CHEBI:57457"/>
        <dbReference type="ChEBI" id="CHEBI:456216"/>
        <dbReference type="EC" id="6.3.3.2"/>
    </reaction>
</comment>
<evidence type="ECO:0000256" key="4">
    <source>
        <dbReference type="PIRSR" id="PIRSR006806-1"/>
    </source>
</evidence>
<dbReference type="GO" id="GO:0035999">
    <property type="term" value="P:tetrahydrofolate interconversion"/>
    <property type="evidence" value="ECO:0007669"/>
    <property type="project" value="TreeGrafter"/>
</dbReference>
<keyword evidence="5" id="KW-0479">Metal-binding</keyword>
<keyword evidence="5" id="KW-0460">Magnesium</keyword>
<evidence type="ECO:0000313" key="6">
    <source>
        <dbReference type="EMBL" id="GHB29718.1"/>
    </source>
</evidence>
<dbReference type="SUPFAM" id="SSF100950">
    <property type="entry name" value="NagB/RpiA/CoA transferase-like"/>
    <property type="match status" value="1"/>
</dbReference>
<dbReference type="InterPro" id="IPR002698">
    <property type="entry name" value="FTHF_cligase"/>
</dbReference>
<dbReference type="Pfam" id="PF01812">
    <property type="entry name" value="5-FTHF_cyc-lig"/>
    <property type="match status" value="1"/>
</dbReference>
<feature type="binding site" evidence="4">
    <location>
        <position position="58"/>
    </location>
    <ligand>
        <name>substrate</name>
    </ligand>
</feature>
<comment type="caution">
    <text evidence="6">The sequence shown here is derived from an EMBL/GenBank/DDBJ whole genome shotgun (WGS) entry which is preliminary data.</text>
</comment>
<reference evidence="6" key="2">
    <citation type="submission" date="2020-09" db="EMBL/GenBank/DDBJ databases">
        <authorList>
            <person name="Sun Q."/>
            <person name="Kim S."/>
        </authorList>
    </citation>
    <scope>NUCLEOTIDE SEQUENCE</scope>
    <source>
        <strain evidence="6">KCTC 23224</strain>
    </source>
</reference>
<dbReference type="PANTHER" id="PTHR23407">
    <property type="entry name" value="ATPASE INHIBITOR/5-FORMYLTETRAHYDROFOLATE CYCLO-LIGASE"/>
    <property type="match status" value="1"/>
</dbReference>
<keyword evidence="7" id="KW-1185">Reference proteome</keyword>
<feature type="binding site" evidence="4">
    <location>
        <begin position="135"/>
        <end position="143"/>
    </location>
    <ligand>
        <name>ATP</name>
        <dbReference type="ChEBI" id="CHEBI:30616"/>
    </ligand>
</feature>
<dbReference type="GO" id="GO:0046872">
    <property type="term" value="F:metal ion binding"/>
    <property type="evidence" value="ECO:0007669"/>
    <property type="project" value="UniProtKB-KW"/>
</dbReference>
<evidence type="ECO:0000256" key="3">
    <source>
        <dbReference type="ARBA" id="ARBA00022840"/>
    </source>
</evidence>
<keyword evidence="2 4" id="KW-0547">Nucleotide-binding</keyword>
<dbReference type="GO" id="GO:0005524">
    <property type="term" value="F:ATP binding"/>
    <property type="evidence" value="ECO:0007669"/>
    <property type="project" value="UniProtKB-KW"/>
</dbReference>
<dbReference type="GO" id="GO:0009396">
    <property type="term" value="P:folic acid-containing compound biosynthetic process"/>
    <property type="evidence" value="ECO:0007669"/>
    <property type="project" value="TreeGrafter"/>
</dbReference>
<dbReference type="AlphaFoldDB" id="A0A8J3CUR8"/>
<keyword evidence="3 4" id="KW-0067">ATP-binding</keyword>
<evidence type="ECO:0000256" key="5">
    <source>
        <dbReference type="RuleBase" id="RU361279"/>
    </source>
</evidence>
<gene>
    <name evidence="6" type="ORF">GCM10008106_08190</name>
</gene>
<comment type="similarity">
    <text evidence="1 5">Belongs to the 5-formyltetrahydrofolate cyclo-ligase family.</text>
</comment>
<sequence>METKADFRNYFRLQRKKLTEETLIAYSESVFASFKGFFEKGSKAKHVHVFIPILDNQELDINPIIQYLWSLDCVVYTSKMNYALNQMDTVLFPSGSEVAKDEKGIPFPKNKAVVATDALELVLVPLLAFDRKGNRLGYGKGYYDKFFDQISSKDIFKLGISLFPPVDQLPVEEHDIALDACIYPEGAIIFGS</sequence>
<evidence type="ECO:0000256" key="2">
    <source>
        <dbReference type="ARBA" id="ARBA00022741"/>
    </source>
</evidence>
<dbReference type="RefSeq" id="WP_189579196.1">
    <property type="nucleotide sequence ID" value="NZ_BMYF01000004.1"/>
</dbReference>
<protein>
    <recommendedName>
        <fullName evidence="5">5-formyltetrahydrofolate cyclo-ligase</fullName>
        <ecNumber evidence="5">6.3.3.2</ecNumber>
    </recommendedName>
</protein>
<dbReference type="InterPro" id="IPR024185">
    <property type="entry name" value="FTHF_cligase-like_sf"/>
</dbReference>
<dbReference type="InterPro" id="IPR037171">
    <property type="entry name" value="NagB/RpiA_transferase-like"/>
</dbReference>
<dbReference type="EMBL" id="BMYF01000004">
    <property type="protein sequence ID" value="GHB29718.1"/>
    <property type="molecule type" value="Genomic_DNA"/>
</dbReference>
<evidence type="ECO:0000313" key="7">
    <source>
        <dbReference type="Proteomes" id="UP000642809"/>
    </source>
</evidence>
<accession>A0A8J3CUR8</accession>
<dbReference type="Proteomes" id="UP000642809">
    <property type="component" value="Unassembled WGS sequence"/>
</dbReference>
<feature type="binding site" evidence="4">
    <location>
        <begin position="4"/>
        <end position="8"/>
    </location>
    <ligand>
        <name>ATP</name>
        <dbReference type="ChEBI" id="CHEBI:30616"/>
    </ligand>
</feature>
<feature type="binding site" evidence="4">
    <location>
        <position position="51"/>
    </location>
    <ligand>
        <name>substrate</name>
    </ligand>
</feature>
<dbReference type="PANTHER" id="PTHR23407:SF1">
    <property type="entry name" value="5-FORMYLTETRAHYDROFOLATE CYCLO-LIGASE"/>
    <property type="match status" value="1"/>
</dbReference>
<dbReference type="GO" id="GO:0030272">
    <property type="term" value="F:5-formyltetrahydrofolate cyclo-ligase activity"/>
    <property type="evidence" value="ECO:0007669"/>
    <property type="project" value="UniProtKB-EC"/>
</dbReference>
<name>A0A8J3CUR8_9BACT</name>
<dbReference type="EC" id="6.3.3.2" evidence="5"/>
<dbReference type="NCBIfam" id="TIGR02727">
    <property type="entry name" value="MTHFS_bact"/>
    <property type="match status" value="1"/>
</dbReference>
<dbReference type="Gene3D" id="3.40.50.10420">
    <property type="entry name" value="NagB/RpiA/CoA transferase-like"/>
    <property type="match status" value="1"/>
</dbReference>
<comment type="cofactor">
    <cofactor evidence="5">
        <name>Mg(2+)</name>
        <dbReference type="ChEBI" id="CHEBI:18420"/>
    </cofactor>
</comment>
<dbReference type="PIRSF" id="PIRSF006806">
    <property type="entry name" value="FTHF_cligase"/>
    <property type="match status" value="1"/>
</dbReference>
<proteinExistence type="inferred from homology"/>
<reference evidence="6" key="1">
    <citation type="journal article" date="2014" name="Int. J. Syst. Evol. Microbiol.">
        <title>Complete genome sequence of Corynebacterium casei LMG S-19264T (=DSM 44701T), isolated from a smear-ripened cheese.</title>
        <authorList>
            <consortium name="US DOE Joint Genome Institute (JGI-PGF)"/>
            <person name="Walter F."/>
            <person name="Albersmeier A."/>
            <person name="Kalinowski J."/>
            <person name="Ruckert C."/>
        </authorList>
    </citation>
    <scope>NUCLEOTIDE SEQUENCE</scope>
    <source>
        <strain evidence="6">KCTC 23224</strain>
    </source>
</reference>
<organism evidence="6 7">
    <name type="scientific">Mongoliitalea lutea</name>
    <dbReference type="NCBI Taxonomy" id="849756"/>
    <lineage>
        <taxon>Bacteria</taxon>
        <taxon>Pseudomonadati</taxon>
        <taxon>Bacteroidota</taxon>
        <taxon>Cytophagia</taxon>
        <taxon>Cytophagales</taxon>
        <taxon>Cyclobacteriaceae</taxon>
        <taxon>Mongoliitalea</taxon>
    </lineage>
</organism>
<evidence type="ECO:0000256" key="1">
    <source>
        <dbReference type="ARBA" id="ARBA00010638"/>
    </source>
</evidence>